<keyword evidence="3" id="KW-1185">Reference proteome</keyword>
<evidence type="ECO:0000313" key="3">
    <source>
        <dbReference type="Proteomes" id="UP000001357"/>
    </source>
</evidence>
<dbReference type="InParanoid" id="A9UYV3"/>
<accession>A9UYV3</accession>
<feature type="compositionally biased region" description="Basic and acidic residues" evidence="1">
    <location>
        <begin position="254"/>
        <end position="280"/>
    </location>
</feature>
<dbReference type="Proteomes" id="UP000001357">
    <property type="component" value="Unassembled WGS sequence"/>
</dbReference>
<name>A9UYV3_MONBE</name>
<protein>
    <submittedName>
        <fullName evidence="2">Uncharacterized protein</fullName>
    </submittedName>
</protein>
<feature type="region of interest" description="Disordered" evidence="1">
    <location>
        <begin position="254"/>
        <end position="333"/>
    </location>
</feature>
<dbReference type="RefSeq" id="XP_001745554.1">
    <property type="nucleotide sequence ID" value="XM_001745502.1"/>
</dbReference>
<dbReference type="EMBL" id="CH991550">
    <property type="protein sequence ID" value="EDQ89525.1"/>
    <property type="molecule type" value="Genomic_DNA"/>
</dbReference>
<proteinExistence type="predicted"/>
<dbReference type="AlphaFoldDB" id="A9UYV3"/>
<organism evidence="2 3">
    <name type="scientific">Monosiga brevicollis</name>
    <name type="common">Choanoflagellate</name>
    <dbReference type="NCBI Taxonomy" id="81824"/>
    <lineage>
        <taxon>Eukaryota</taxon>
        <taxon>Choanoflagellata</taxon>
        <taxon>Craspedida</taxon>
        <taxon>Salpingoecidae</taxon>
        <taxon>Monosiga</taxon>
    </lineage>
</organism>
<feature type="compositionally biased region" description="Basic residues" evidence="1">
    <location>
        <begin position="309"/>
        <end position="320"/>
    </location>
</feature>
<evidence type="ECO:0000256" key="1">
    <source>
        <dbReference type="SAM" id="MobiDB-lite"/>
    </source>
</evidence>
<evidence type="ECO:0000313" key="2">
    <source>
        <dbReference type="EMBL" id="EDQ89525.1"/>
    </source>
</evidence>
<dbReference type="KEGG" id="mbr:MONBRDRAFT_25254"/>
<dbReference type="GeneID" id="5890920"/>
<reference evidence="2 3" key="1">
    <citation type="journal article" date="2008" name="Nature">
        <title>The genome of the choanoflagellate Monosiga brevicollis and the origin of metazoans.</title>
        <authorList>
            <consortium name="JGI Sequencing"/>
            <person name="King N."/>
            <person name="Westbrook M.J."/>
            <person name="Young S.L."/>
            <person name="Kuo A."/>
            <person name="Abedin M."/>
            <person name="Chapman J."/>
            <person name="Fairclough S."/>
            <person name="Hellsten U."/>
            <person name="Isogai Y."/>
            <person name="Letunic I."/>
            <person name="Marr M."/>
            <person name="Pincus D."/>
            <person name="Putnam N."/>
            <person name="Rokas A."/>
            <person name="Wright K.J."/>
            <person name="Zuzow R."/>
            <person name="Dirks W."/>
            <person name="Good M."/>
            <person name="Goodstein D."/>
            <person name="Lemons D."/>
            <person name="Li W."/>
            <person name="Lyons J.B."/>
            <person name="Morris A."/>
            <person name="Nichols S."/>
            <person name="Richter D.J."/>
            <person name="Salamov A."/>
            <person name="Bork P."/>
            <person name="Lim W.A."/>
            <person name="Manning G."/>
            <person name="Miller W.T."/>
            <person name="McGinnis W."/>
            <person name="Shapiro H."/>
            <person name="Tjian R."/>
            <person name="Grigoriev I.V."/>
            <person name="Rokhsar D."/>
        </authorList>
    </citation>
    <scope>NUCLEOTIDE SEQUENCE [LARGE SCALE GENOMIC DNA]</scope>
    <source>
        <strain evidence="3">MX1 / ATCC 50154</strain>
    </source>
</reference>
<gene>
    <name evidence="2" type="ORF">MONBRDRAFT_25254</name>
</gene>
<feature type="compositionally biased region" description="Basic and acidic residues" evidence="1">
    <location>
        <begin position="292"/>
        <end position="306"/>
    </location>
</feature>
<sequence length="333" mass="37129">MASSSGRRPPAFDSDEYITIATAQALAQGAVQMQCMSIKEARQAGSEGAYLTLDAIQSMARAAFRSGHLRKEEAKKLFNAPRDEGIYIEASTLQSIGQAAVDGGYMTAEQARVLHTSREPLYLEIRSASNKAEDLYLAIGDLRAREDDTAYGFPTEDESRPQQSLYDQLPAGMTQGHYETLPSELATQRSASQSMPGTLKPGRGLFDSNLKTASLTPESIRLSLLQGDLGPLKMALKEENKEKRRRQKELARQQKEQVQKLAREEAEQRRLAQQDAKGKEWAVLMHDRRRQKQQEKALRQAAEEAKNICARRKERKHPSRQKSLSARKASGGV</sequence>